<evidence type="ECO:0000259" key="3">
    <source>
        <dbReference type="Pfam" id="PF04324"/>
    </source>
</evidence>
<dbReference type="Proteomes" id="UP000295008">
    <property type="component" value="Unassembled WGS sequence"/>
</dbReference>
<comment type="caution">
    <text evidence="4">The sequence shown here is derived from an EMBL/GenBank/DDBJ whole genome shotgun (WGS) entry which is preliminary data.</text>
</comment>
<organism evidence="4 5">
    <name type="scientific">Hydrogenispora ethanolica</name>
    <dbReference type="NCBI Taxonomy" id="1082276"/>
    <lineage>
        <taxon>Bacteria</taxon>
        <taxon>Bacillati</taxon>
        <taxon>Bacillota</taxon>
        <taxon>Hydrogenispora</taxon>
    </lineage>
</organism>
<proteinExistence type="predicted"/>
<evidence type="ECO:0000313" key="4">
    <source>
        <dbReference type="EMBL" id="TCL72331.1"/>
    </source>
</evidence>
<dbReference type="OrthoDB" id="9801699at2"/>
<evidence type="ECO:0000256" key="1">
    <source>
        <dbReference type="SAM" id="MobiDB-lite"/>
    </source>
</evidence>
<evidence type="ECO:0000259" key="2">
    <source>
        <dbReference type="Pfam" id="PF01266"/>
    </source>
</evidence>
<keyword evidence="5" id="KW-1185">Reference proteome</keyword>
<dbReference type="AlphaFoldDB" id="A0A4R1RZU4"/>
<dbReference type="SUPFAM" id="SSF54373">
    <property type="entry name" value="FAD-linked reductases, C-terminal domain"/>
    <property type="match status" value="1"/>
</dbReference>
<dbReference type="InterPro" id="IPR052745">
    <property type="entry name" value="G3P_Oxidase/Oxidoreductase"/>
</dbReference>
<dbReference type="Gene3D" id="1.10.10.1100">
    <property type="entry name" value="BFD-like [2Fe-2S]-binding domain"/>
    <property type="match status" value="1"/>
</dbReference>
<dbReference type="Pfam" id="PF01266">
    <property type="entry name" value="DAO"/>
    <property type="match status" value="1"/>
</dbReference>
<dbReference type="Pfam" id="PF04324">
    <property type="entry name" value="Fer2_BFD"/>
    <property type="match status" value="1"/>
</dbReference>
<feature type="region of interest" description="Disordered" evidence="1">
    <location>
        <begin position="462"/>
        <end position="486"/>
    </location>
</feature>
<dbReference type="CDD" id="cd19946">
    <property type="entry name" value="GlpA-like_Fer2_BFD-like"/>
    <property type="match status" value="1"/>
</dbReference>
<name>A0A4R1RZU4_HYDET</name>
<dbReference type="InterPro" id="IPR036188">
    <property type="entry name" value="FAD/NAD-bd_sf"/>
</dbReference>
<dbReference type="PANTHER" id="PTHR42720">
    <property type="entry name" value="GLYCEROL-3-PHOSPHATE DEHYDROGENASE"/>
    <property type="match status" value="1"/>
</dbReference>
<protein>
    <submittedName>
        <fullName evidence="4">Glycerol-3-phosphate dehydrogenase</fullName>
    </submittedName>
</protein>
<evidence type="ECO:0000313" key="5">
    <source>
        <dbReference type="Proteomes" id="UP000295008"/>
    </source>
</evidence>
<dbReference type="RefSeq" id="WP_132013543.1">
    <property type="nucleotide sequence ID" value="NZ_SLUN01000006.1"/>
</dbReference>
<dbReference type="SUPFAM" id="SSF51905">
    <property type="entry name" value="FAD/NAD(P)-binding domain"/>
    <property type="match status" value="1"/>
</dbReference>
<feature type="domain" description="BFD-like [2Fe-2S]-binding" evidence="3">
    <location>
        <begin position="401"/>
        <end position="453"/>
    </location>
</feature>
<feature type="domain" description="FAD dependent oxidoreductase" evidence="2">
    <location>
        <begin position="7"/>
        <end position="356"/>
    </location>
</feature>
<reference evidence="4 5" key="1">
    <citation type="submission" date="2019-03" db="EMBL/GenBank/DDBJ databases">
        <title>Genomic Encyclopedia of Type Strains, Phase IV (KMG-IV): sequencing the most valuable type-strain genomes for metagenomic binning, comparative biology and taxonomic classification.</title>
        <authorList>
            <person name="Goeker M."/>
        </authorList>
    </citation>
    <scope>NUCLEOTIDE SEQUENCE [LARGE SCALE GENOMIC DNA]</scope>
    <source>
        <strain evidence="4 5">LX-B</strain>
    </source>
</reference>
<dbReference type="InterPro" id="IPR007419">
    <property type="entry name" value="BFD-like_2Fe2S-bd_dom"/>
</dbReference>
<accession>A0A4R1RZU4</accession>
<dbReference type="EMBL" id="SLUN01000006">
    <property type="protein sequence ID" value="TCL72331.1"/>
    <property type="molecule type" value="Genomic_DNA"/>
</dbReference>
<dbReference type="Gene3D" id="3.30.9.10">
    <property type="entry name" value="D-Amino Acid Oxidase, subunit A, domain 2"/>
    <property type="match status" value="1"/>
</dbReference>
<dbReference type="InterPro" id="IPR041854">
    <property type="entry name" value="BFD-like_2Fe2S-bd_dom_sf"/>
</dbReference>
<dbReference type="InterPro" id="IPR006076">
    <property type="entry name" value="FAD-dep_OxRdtase"/>
</dbReference>
<dbReference type="PANTHER" id="PTHR42720:SF1">
    <property type="entry name" value="GLYCEROL 3-PHOSPHATE OXIDASE"/>
    <property type="match status" value="1"/>
</dbReference>
<dbReference type="Gene3D" id="3.50.50.60">
    <property type="entry name" value="FAD/NAD(P)-binding domain"/>
    <property type="match status" value="1"/>
</dbReference>
<gene>
    <name evidence="4" type="ORF">EDC14_100639</name>
</gene>
<sequence length="486" mass="52264">MLQSQCDVLIIGAGVVGAAVARQLSRFELRVILIEREADIACGTSKANSGIVHSGIHDHPGTLKARLCVRGNQLYPALAAELDFLYRQNGSLVVARQPEELPLLDELVAQGRQNGVPGVAPLTPAELLQLEPNLAPDLAGGLLVPSGGIVVPFDLVFALIENAVANGLELRLNTEVTGIRREDDGFLVETTGGAFRAAYVVNAAGLGSAAIARMVGDESFAIHPVKGEEYLLDRRLEGLVRRTVFPLPTPLSKGILVIPTVDGNIMLGPTAHPVADNHDRETTAAGWAEIFREVRTLVPSLNPSDLITAFAGLRAASAQEDFIIERSRIAPRLIHLAGINSPGLTAAPAIAEYVEQLLEEGGLRLTTRFDFQPRRPLVRMRELSRERQAELIRENPQYANIVCRCEMVSEAEIRAAIRRGATTVDGIKLRTRSGMGRCQGGFCTPKVLRILAEELGCPPEAITKKGPGSQLLTGPLRSFGSHDGTQ</sequence>